<dbReference type="InterPro" id="IPR000192">
    <property type="entry name" value="Aminotrans_V_dom"/>
</dbReference>
<organism evidence="3">
    <name type="scientific">freshwater metagenome</name>
    <dbReference type="NCBI Taxonomy" id="449393"/>
    <lineage>
        <taxon>unclassified sequences</taxon>
        <taxon>metagenomes</taxon>
        <taxon>ecological metagenomes</taxon>
    </lineage>
</organism>
<name>A0A6J6XER8_9ZZZZ</name>
<dbReference type="AlphaFoldDB" id="A0A6J6XER8"/>
<dbReference type="InterPro" id="IPR015424">
    <property type="entry name" value="PyrdxlP-dep_Trfase"/>
</dbReference>
<evidence type="ECO:0000313" key="3">
    <source>
        <dbReference type="EMBL" id="CAB4793646.1"/>
    </source>
</evidence>
<evidence type="ECO:0000259" key="2">
    <source>
        <dbReference type="Pfam" id="PF00266"/>
    </source>
</evidence>
<reference evidence="3" key="1">
    <citation type="submission" date="2020-05" db="EMBL/GenBank/DDBJ databases">
        <authorList>
            <person name="Chiriac C."/>
            <person name="Salcher M."/>
            <person name="Ghai R."/>
            <person name="Kavagutti S V."/>
        </authorList>
    </citation>
    <scope>NUCLEOTIDE SEQUENCE</scope>
</reference>
<dbReference type="InterPro" id="IPR015422">
    <property type="entry name" value="PyrdxlP-dep_Trfase_small"/>
</dbReference>
<gene>
    <name evidence="3" type="ORF">UFOPK2975_00822</name>
</gene>
<accession>A0A6J6XER8</accession>
<dbReference type="Gene3D" id="3.90.1150.10">
    <property type="entry name" value="Aspartate Aminotransferase, domain 1"/>
    <property type="match status" value="1"/>
</dbReference>
<proteinExistence type="predicted"/>
<sequence>MERVTKLRDRLVDDIVAALPDVLETVPREHRVPGVAHLCIKGIESEALLFLLDQADVCASAASACASGAMEPSHVLAAMGLSREWTNGALRLSLGHTTTDADIDTAVSTIVGAVTQLRR</sequence>
<dbReference type="SUPFAM" id="SSF53383">
    <property type="entry name" value="PLP-dependent transferases"/>
    <property type="match status" value="1"/>
</dbReference>
<feature type="domain" description="Aminotransferase class V" evidence="2">
    <location>
        <begin position="5"/>
        <end position="104"/>
    </location>
</feature>
<dbReference type="Pfam" id="PF00266">
    <property type="entry name" value="Aminotran_5"/>
    <property type="match status" value="1"/>
</dbReference>
<comment type="cofactor">
    <cofactor evidence="1">
        <name>pyridoxal 5'-phosphate</name>
        <dbReference type="ChEBI" id="CHEBI:597326"/>
    </cofactor>
</comment>
<dbReference type="PANTHER" id="PTHR11601:SF34">
    <property type="entry name" value="CYSTEINE DESULFURASE"/>
    <property type="match status" value="1"/>
</dbReference>
<evidence type="ECO:0000256" key="1">
    <source>
        <dbReference type="ARBA" id="ARBA00001933"/>
    </source>
</evidence>
<dbReference type="PANTHER" id="PTHR11601">
    <property type="entry name" value="CYSTEINE DESULFURYLASE FAMILY MEMBER"/>
    <property type="match status" value="1"/>
</dbReference>
<dbReference type="EMBL" id="CAFAAG010000056">
    <property type="protein sequence ID" value="CAB4793646.1"/>
    <property type="molecule type" value="Genomic_DNA"/>
</dbReference>
<protein>
    <submittedName>
        <fullName evidence="3">Unannotated protein</fullName>
    </submittedName>
</protein>